<proteinExistence type="predicted"/>
<dbReference type="OrthoDB" id="2465388at2759"/>
<dbReference type="AlphaFoldDB" id="A0A9N9C2C3"/>
<name>A0A9N9C2C3_9GLOM</name>
<evidence type="ECO:0000313" key="1">
    <source>
        <dbReference type="EMBL" id="CAG8585253.1"/>
    </source>
</evidence>
<reference evidence="1" key="1">
    <citation type="submission" date="2021-06" db="EMBL/GenBank/DDBJ databases">
        <authorList>
            <person name="Kallberg Y."/>
            <person name="Tangrot J."/>
            <person name="Rosling A."/>
        </authorList>
    </citation>
    <scope>NUCLEOTIDE SEQUENCE</scope>
    <source>
        <strain evidence="1">AZ414A</strain>
    </source>
</reference>
<keyword evidence="2" id="KW-1185">Reference proteome</keyword>
<sequence length="152" mass="17066">MQVPESLRRKIRQIREELMVLAGDAQLIVDSTGAYAILGDNVTNLMESVSDNTLFPYVMDVMTAPEEGYDSTKDMSDSDITGLLSIAINPTNLNRQRVNAYRRLGDYIYAAQMERTTTSIEQEFRTYSHQNGSRIRTIALRTKGLAQGAKIL</sequence>
<accession>A0A9N9C2C3</accession>
<gene>
    <name evidence="1" type="ORF">DEBURN_LOCUS8773</name>
</gene>
<comment type="caution">
    <text evidence="1">The sequence shown here is derived from an EMBL/GenBank/DDBJ whole genome shotgun (WGS) entry which is preliminary data.</text>
</comment>
<protein>
    <submittedName>
        <fullName evidence="1">8301_t:CDS:1</fullName>
    </submittedName>
</protein>
<dbReference type="Proteomes" id="UP000789706">
    <property type="component" value="Unassembled WGS sequence"/>
</dbReference>
<organism evidence="1 2">
    <name type="scientific">Diversispora eburnea</name>
    <dbReference type="NCBI Taxonomy" id="1213867"/>
    <lineage>
        <taxon>Eukaryota</taxon>
        <taxon>Fungi</taxon>
        <taxon>Fungi incertae sedis</taxon>
        <taxon>Mucoromycota</taxon>
        <taxon>Glomeromycotina</taxon>
        <taxon>Glomeromycetes</taxon>
        <taxon>Diversisporales</taxon>
        <taxon>Diversisporaceae</taxon>
        <taxon>Diversispora</taxon>
    </lineage>
</organism>
<dbReference type="EMBL" id="CAJVPK010001401">
    <property type="protein sequence ID" value="CAG8585253.1"/>
    <property type="molecule type" value="Genomic_DNA"/>
</dbReference>
<evidence type="ECO:0000313" key="2">
    <source>
        <dbReference type="Proteomes" id="UP000789706"/>
    </source>
</evidence>